<sequence length="280" mass="31524">MAHRLFEGKEHASAYRKYRISLSEELVNCILTFLHEKATYELLYLGWTLCVSDSGSVILPTWLMVPINISVSLCALCDQAPDCLFPNVTVNHSMSLNCPAEELPLEDGCADLVTAVSAAHWFDRPRFLQEAHRVLKPRGCLALLNYSMDMELHYGDCSGRLIEVCREFYDALRPYRSPVLGSNSSTLYEEMYDSLPYPEKEWLNGITVRRFMPLSSYMGWIESFSSYQALLKEDPEAAGSLSKHIQDRLLEVMGVSSPDTVVEVAVRYLCVLACKPSGGD</sequence>
<dbReference type="Ensembl" id="ENSLOCT00000005207.1">
    <property type="protein sequence ID" value="ENSLOCP00000005199.1"/>
    <property type="gene ID" value="ENSLOCG00000004350.1"/>
</dbReference>
<name>W5M9Z0_LEPOC</name>
<dbReference type="InterPro" id="IPR051052">
    <property type="entry name" value="Diverse_substrate_MTase"/>
</dbReference>
<dbReference type="EMBL" id="AHAT01011364">
    <property type="status" value="NOT_ANNOTATED_CDS"/>
    <property type="molecule type" value="Genomic_DNA"/>
</dbReference>
<dbReference type="Bgee" id="ENSLOCG00000004350">
    <property type="expression patterns" value="Expressed in mesonephros and 12 other cell types or tissues"/>
</dbReference>
<proteinExistence type="predicted"/>
<evidence type="ECO:0000313" key="2">
    <source>
        <dbReference type="Ensembl" id="ENSLOCP00000005199.1"/>
    </source>
</evidence>
<dbReference type="GeneTree" id="ENSGT00940000165586"/>
<dbReference type="PANTHER" id="PTHR44942:SF9">
    <property type="entry name" value="NOVEL PROTEIN-RELATED"/>
    <property type="match status" value="1"/>
</dbReference>
<evidence type="ECO:0000313" key="3">
    <source>
        <dbReference type="Proteomes" id="UP000018468"/>
    </source>
</evidence>
<dbReference type="Proteomes" id="UP000018468">
    <property type="component" value="Linkage group LG12"/>
</dbReference>
<dbReference type="Gene3D" id="3.40.50.150">
    <property type="entry name" value="Vaccinia Virus protein VP39"/>
    <property type="match status" value="1"/>
</dbReference>
<dbReference type="eggNOG" id="KOG3010">
    <property type="taxonomic scope" value="Eukaryota"/>
</dbReference>
<dbReference type="AlphaFoldDB" id="W5M9Z0"/>
<dbReference type="SUPFAM" id="SSF53335">
    <property type="entry name" value="S-adenosyl-L-methionine-dependent methyltransferases"/>
    <property type="match status" value="1"/>
</dbReference>
<dbReference type="InterPro" id="IPR013216">
    <property type="entry name" value="Methyltransf_11"/>
</dbReference>
<dbReference type="FunCoup" id="W5M9Z0">
    <property type="interactions" value="3"/>
</dbReference>
<dbReference type="InterPro" id="IPR029063">
    <property type="entry name" value="SAM-dependent_MTases_sf"/>
</dbReference>
<feature type="domain" description="Methyltransferase type 11" evidence="1">
    <location>
        <begin position="96"/>
        <end position="142"/>
    </location>
</feature>
<dbReference type="CDD" id="cd02440">
    <property type="entry name" value="AdoMet_MTases"/>
    <property type="match status" value="1"/>
</dbReference>
<reference evidence="3" key="1">
    <citation type="submission" date="2011-12" db="EMBL/GenBank/DDBJ databases">
        <title>The Draft Genome of Lepisosteus oculatus.</title>
        <authorList>
            <consortium name="The Broad Institute Genome Assembly &amp; Analysis Group"/>
            <consortium name="Computational R&amp;D Group"/>
            <consortium name="and Sequencing Platform"/>
            <person name="Di Palma F."/>
            <person name="Alfoldi J."/>
            <person name="Johnson J."/>
            <person name="Berlin A."/>
            <person name="Gnerre S."/>
            <person name="Jaffe D."/>
            <person name="MacCallum I."/>
            <person name="Young S."/>
            <person name="Walker B.J."/>
            <person name="Lander E.S."/>
            <person name="Lindblad-Toh K."/>
        </authorList>
    </citation>
    <scope>NUCLEOTIDE SEQUENCE [LARGE SCALE GENOMIC DNA]</scope>
</reference>
<accession>W5M9Z0</accession>
<dbReference type="EMBL" id="AHAT01011363">
    <property type="status" value="NOT_ANNOTATED_CDS"/>
    <property type="molecule type" value="Genomic_DNA"/>
</dbReference>
<keyword evidence="3" id="KW-1185">Reference proteome</keyword>
<reference evidence="2" key="2">
    <citation type="submission" date="2025-08" db="UniProtKB">
        <authorList>
            <consortium name="Ensembl"/>
        </authorList>
    </citation>
    <scope>IDENTIFICATION</scope>
</reference>
<dbReference type="PANTHER" id="PTHR44942">
    <property type="entry name" value="METHYLTRANSF_11 DOMAIN-CONTAINING PROTEIN"/>
    <property type="match status" value="1"/>
</dbReference>
<dbReference type="Pfam" id="PF08241">
    <property type="entry name" value="Methyltransf_11"/>
    <property type="match status" value="1"/>
</dbReference>
<dbReference type="HOGENOM" id="CLU_049344_5_2_1"/>
<evidence type="ECO:0000259" key="1">
    <source>
        <dbReference type="Pfam" id="PF08241"/>
    </source>
</evidence>
<organism evidence="2 3">
    <name type="scientific">Lepisosteus oculatus</name>
    <name type="common">Spotted gar</name>
    <dbReference type="NCBI Taxonomy" id="7918"/>
    <lineage>
        <taxon>Eukaryota</taxon>
        <taxon>Metazoa</taxon>
        <taxon>Chordata</taxon>
        <taxon>Craniata</taxon>
        <taxon>Vertebrata</taxon>
        <taxon>Euteleostomi</taxon>
        <taxon>Actinopterygii</taxon>
        <taxon>Neopterygii</taxon>
        <taxon>Holostei</taxon>
        <taxon>Semionotiformes</taxon>
        <taxon>Lepisosteidae</taxon>
        <taxon>Lepisosteus</taxon>
    </lineage>
</organism>
<dbReference type="GO" id="GO:0008757">
    <property type="term" value="F:S-adenosylmethionine-dependent methyltransferase activity"/>
    <property type="evidence" value="ECO:0007669"/>
    <property type="project" value="InterPro"/>
</dbReference>
<reference evidence="2" key="3">
    <citation type="submission" date="2025-09" db="UniProtKB">
        <authorList>
            <consortium name="Ensembl"/>
        </authorList>
    </citation>
    <scope>IDENTIFICATION</scope>
</reference>
<dbReference type="STRING" id="7918.ENSLOCP00000005199"/>
<protein>
    <submittedName>
        <fullName evidence="2">Zgc:162780</fullName>
    </submittedName>
</protein>
<dbReference type="OMA" id="KEWQECV"/>
<dbReference type="InParanoid" id="W5M9Z0"/>
<dbReference type="EMBL" id="AHAT01011365">
    <property type="status" value="NOT_ANNOTATED_CDS"/>
    <property type="molecule type" value="Genomic_DNA"/>
</dbReference>